<dbReference type="EMBL" id="CANHGI010000002">
    <property type="protein sequence ID" value="CAI5442614.1"/>
    <property type="molecule type" value="Genomic_DNA"/>
</dbReference>
<evidence type="ECO:0000256" key="1">
    <source>
        <dbReference type="SAM" id="Phobius"/>
    </source>
</evidence>
<evidence type="ECO:0000313" key="4">
    <source>
        <dbReference type="Proteomes" id="UP001152747"/>
    </source>
</evidence>
<protein>
    <submittedName>
        <fullName evidence="3">Uncharacterized protein</fullName>
    </submittedName>
</protein>
<feature type="chain" id="PRO_5040196631" evidence="2">
    <location>
        <begin position="18"/>
        <end position="355"/>
    </location>
</feature>
<dbReference type="AlphaFoldDB" id="A0A9P1MW95"/>
<evidence type="ECO:0000313" key="3">
    <source>
        <dbReference type="EMBL" id="CAI5442614.1"/>
    </source>
</evidence>
<dbReference type="Proteomes" id="UP001152747">
    <property type="component" value="Unassembled WGS sequence"/>
</dbReference>
<keyword evidence="1" id="KW-1133">Transmembrane helix</keyword>
<keyword evidence="4" id="KW-1185">Reference proteome</keyword>
<evidence type="ECO:0000256" key="2">
    <source>
        <dbReference type="SAM" id="SignalP"/>
    </source>
</evidence>
<keyword evidence="1" id="KW-0812">Transmembrane</keyword>
<comment type="caution">
    <text evidence="3">The sequence shown here is derived from an EMBL/GenBank/DDBJ whole genome shotgun (WGS) entry which is preliminary data.</text>
</comment>
<keyword evidence="1" id="KW-0472">Membrane</keyword>
<gene>
    <name evidence="3" type="ORF">CAMP_LOCUS5251</name>
</gene>
<feature type="signal peptide" evidence="2">
    <location>
        <begin position="1"/>
        <end position="17"/>
    </location>
</feature>
<name>A0A9P1MW95_9PELO</name>
<feature type="transmembrane region" description="Helical" evidence="1">
    <location>
        <begin position="221"/>
        <end position="242"/>
    </location>
</feature>
<proteinExistence type="predicted"/>
<sequence>MLSKIYSFFVLINLVFAAKFHSTSEDLLCKKTLDVEKFDRDVVVILENSKDPMIHAASLDTLCWIKKIFDVTEIYNSTKETVCYHAHSIYVKPGNLLIVISEGGQTSKCPLAIYGPVPNVIYANNFVIQEGESSYLRTMELIFRNTGGFVGLTIDLQRDGAASRIKKILHFYLQNLDVITPFYKVLIPWWKPIIRLPPDIYLKYRQEKMMKKESGAFNSTIIMISCIPMLTLAIGLSLYLVIHPRSALKYSDEEIDFEVIEFADDAPTIPPNLPNLPIKNPPAPQNSNDKEIRLPVTKTSEDIKTNSTMKSEKDEKLKLEVKNSHDTLHHKNSSIRLAPVNFPEIPIDKTPISNK</sequence>
<keyword evidence="2" id="KW-0732">Signal</keyword>
<reference evidence="3" key="1">
    <citation type="submission" date="2022-11" db="EMBL/GenBank/DDBJ databases">
        <authorList>
            <person name="Kikuchi T."/>
        </authorList>
    </citation>
    <scope>NUCLEOTIDE SEQUENCE</scope>
    <source>
        <strain evidence="3">PS1010</strain>
    </source>
</reference>
<organism evidence="3 4">
    <name type="scientific">Caenorhabditis angaria</name>
    <dbReference type="NCBI Taxonomy" id="860376"/>
    <lineage>
        <taxon>Eukaryota</taxon>
        <taxon>Metazoa</taxon>
        <taxon>Ecdysozoa</taxon>
        <taxon>Nematoda</taxon>
        <taxon>Chromadorea</taxon>
        <taxon>Rhabditida</taxon>
        <taxon>Rhabditina</taxon>
        <taxon>Rhabditomorpha</taxon>
        <taxon>Rhabditoidea</taxon>
        <taxon>Rhabditidae</taxon>
        <taxon>Peloderinae</taxon>
        <taxon>Caenorhabditis</taxon>
    </lineage>
</organism>
<accession>A0A9P1MW95</accession>